<accession>J9G0P3</accession>
<organism evidence="1">
    <name type="scientific">gut metagenome</name>
    <dbReference type="NCBI Taxonomy" id="749906"/>
    <lineage>
        <taxon>unclassified sequences</taxon>
        <taxon>metagenomes</taxon>
        <taxon>organismal metagenomes</taxon>
    </lineage>
</organism>
<sequence length="426" mass="49662">MENLLHYVWQHQLFPLAPLTTVNGQHIEVIDPGLHNNNAGPDFFNAKVKIDDTLWVGNVEIHERASDWYRHQHQHDPHYDNVILHVVGNADLQVTTSKGEILPQLILKIPPQIQANYQDLLAEEAYPPCYKVIPNIAPIYIRSWMSALTTERLEDKTQRIHHWLQTTGGDWEHTFFITLARNFGFGTNADAFETWAVHLSLSAVAKHRDDIFQIEAIFFGQAGLLDNRYVDEAHRDTYFLQLQKEYAFLSHKFSLTPMNAHLWKFLRMRPQNFPHVRLSQLAQLYFAQKTKFSDLLEARSFEQLSRLFEVCATPYWENHFLFGEESIHLNKTLQTASRNLILINTVAPLLFAYGKHTMDENRCEWAFDMLEHLPAEQNHILRSWGKAGIKATSAADSQALIQLRRNYCDKKDCLRCRFGCEYLKRH</sequence>
<reference evidence="1" key="1">
    <citation type="journal article" date="2012" name="PLoS ONE">
        <title>Gene sets for utilization of primary and secondary nutrition supplies in the distal gut of endangered iberian lynx.</title>
        <authorList>
            <person name="Alcaide M."/>
            <person name="Messina E."/>
            <person name="Richter M."/>
            <person name="Bargiela R."/>
            <person name="Peplies J."/>
            <person name="Huws S.A."/>
            <person name="Newbold C.J."/>
            <person name="Golyshin P.N."/>
            <person name="Simon M.A."/>
            <person name="Lopez G."/>
            <person name="Yakimov M.M."/>
            <person name="Ferrer M."/>
        </authorList>
    </citation>
    <scope>NUCLEOTIDE SEQUENCE</scope>
</reference>
<name>J9G0P3_9ZZZZ</name>
<gene>
    <name evidence="1" type="ORF">EVA_11492</name>
</gene>
<proteinExistence type="predicted"/>
<comment type="caution">
    <text evidence="1">The sequence shown here is derived from an EMBL/GenBank/DDBJ whole genome shotgun (WGS) entry which is preliminary data.</text>
</comment>
<protein>
    <submittedName>
        <fullName evidence="1">Uncharacterized protein</fullName>
    </submittedName>
</protein>
<dbReference type="Pfam" id="PF11013">
    <property type="entry name" value="DUF2851"/>
    <property type="match status" value="1"/>
</dbReference>
<dbReference type="AlphaFoldDB" id="J9G0P3"/>
<evidence type="ECO:0000313" key="1">
    <source>
        <dbReference type="EMBL" id="EJX00404.1"/>
    </source>
</evidence>
<dbReference type="EMBL" id="AMCI01003392">
    <property type="protein sequence ID" value="EJX00404.1"/>
    <property type="molecule type" value="Genomic_DNA"/>
</dbReference>
<dbReference type="InterPro" id="IPR021272">
    <property type="entry name" value="DUF2851"/>
</dbReference>